<protein>
    <submittedName>
        <fullName evidence="2">Uncharacterized protein</fullName>
    </submittedName>
</protein>
<sequence length="141" mass="14553">MTPKALRTLQRLAALKAQRALGELAVARARAAQESAVARAAEAAAARCFEAGEGGLGDVVLMGDVREKLERRARIARAAHLALEREAQAVERRAGAAVARELGAKALSDAAAAEAAVVEARRAERGEGVLAALRPRSPAGG</sequence>
<feature type="coiled-coil region" evidence="1">
    <location>
        <begin position="66"/>
        <end position="93"/>
    </location>
</feature>
<dbReference type="Proteomes" id="UP000198703">
    <property type="component" value="Unassembled WGS sequence"/>
</dbReference>
<reference evidence="2 3" key="1">
    <citation type="submission" date="2016-10" db="EMBL/GenBank/DDBJ databases">
        <authorList>
            <person name="de Groot N.N."/>
        </authorList>
    </citation>
    <scope>NUCLEOTIDE SEQUENCE [LARGE SCALE GENOMIC DNA]</scope>
    <source>
        <strain evidence="2 3">DSM 15345</strain>
    </source>
</reference>
<name>A0A1H4F401_9RHOB</name>
<keyword evidence="3" id="KW-1185">Reference proteome</keyword>
<evidence type="ECO:0000256" key="1">
    <source>
        <dbReference type="SAM" id="Coils"/>
    </source>
</evidence>
<dbReference type="STRING" id="89524.SAMN05444370_11811"/>
<organism evidence="2 3">
    <name type="scientific">Rubrimonas cliftonensis</name>
    <dbReference type="NCBI Taxonomy" id="89524"/>
    <lineage>
        <taxon>Bacteria</taxon>
        <taxon>Pseudomonadati</taxon>
        <taxon>Pseudomonadota</taxon>
        <taxon>Alphaproteobacteria</taxon>
        <taxon>Rhodobacterales</taxon>
        <taxon>Paracoccaceae</taxon>
        <taxon>Rubrimonas</taxon>
    </lineage>
</organism>
<dbReference type="RefSeq" id="WP_093255674.1">
    <property type="nucleotide sequence ID" value="NZ_FNQM01000018.1"/>
</dbReference>
<evidence type="ECO:0000313" key="2">
    <source>
        <dbReference type="EMBL" id="SEA91670.1"/>
    </source>
</evidence>
<dbReference type="EMBL" id="FNQM01000018">
    <property type="protein sequence ID" value="SEA91670.1"/>
    <property type="molecule type" value="Genomic_DNA"/>
</dbReference>
<accession>A0A1H4F401</accession>
<proteinExistence type="predicted"/>
<dbReference type="AlphaFoldDB" id="A0A1H4F401"/>
<keyword evidence="1" id="KW-0175">Coiled coil</keyword>
<evidence type="ECO:0000313" key="3">
    <source>
        <dbReference type="Proteomes" id="UP000198703"/>
    </source>
</evidence>
<gene>
    <name evidence="2" type="ORF">SAMN05444370_11811</name>
</gene>